<name>A0A8S1JRU0_PARPR</name>
<evidence type="ECO:0000313" key="1">
    <source>
        <dbReference type="EMBL" id="CAD8042936.1"/>
    </source>
</evidence>
<reference evidence="1" key="1">
    <citation type="submission" date="2021-01" db="EMBL/GenBank/DDBJ databases">
        <authorList>
            <consortium name="Genoscope - CEA"/>
            <person name="William W."/>
        </authorList>
    </citation>
    <scope>NUCLEOTIDE SEQUENCE</scope>
</reference>
<dbReference type="OMA" id="KYVLTHS"/>
<sequence>MINNFGNDEEFLLLQLQQKGRQLEQENFQLRKELSNLRTILQFNLNRLEVKTKDPDNNEEKEQIKYVLTHSNHIQKRKAEVKFQEQSKTAILQGSGEYSDQQNINIKQFQVFSYKILMNDELQQNPNIIATESKIEIIFDKKQQNKINN</sequence>
<proteinExistence type="predicted"/>
<accession>A0A8S1JRU0</accession>
<keyword evidence="2" id="KW-1185">Reference proteome</keyword>
<gene>
    <name evidence="1" type="ORF">PPRIM_AZ9-3.1.T0040155</name>
</gene>
<protein>
    <submittedName>
        <fullName evidence="1">Uncharacterized protein</fullName>
    </submittedName>
</protein>
<dbReference type="EMBL" id="CAJJDM010000001">
    <property type="protein sequence ID" value="CAD8042936.1"/>
    <property type="molecule type" value="Genomic_DNA"/>
</dbReference>
<dbReference type="Proteomes" id="UP000688137">
    <property type="component" value="Unassembled WGS sequence"/>
</dbReference>
<comment type="caution">
    <text evidence="1">The sequence shown here is derived from an EMBL/GenBank/DDBJ whole genome shotgun (WGS) entry which is preliminary data.</text>
</comment>
<dbReference type="AlphaFoldDB" id="A0A8S1JRU0"/>
<organism evidence="1 2">
    <name type="scientific">Paramecium primaurelia</name>
    <dbReference type="NCBI Taxonomy" id="5886"/>
    <lineage>
        <taxon>Eukaryota</taxon>
        <taxon>Sar</taxon>
        <taxon>Alveolata</taxon>
        <taxon>Ciliophora</taxon>
        <taxon>Intramacronucleata</taxon>
        <taxon>Oligohymenophorea</taxon>
        <taxon>Peniculida</taxon>
        <taxon>Parameciidae</taxon>
        <taxon>Paramecium</taxon>
    </lineage>
</organism>
<evidence type="ECO:0000313" key="2">
    <source>
        <dbReference type="Proteomes" id="UP000688137"/>
    </source>
</evidence>